<feature type="coiled-coil region" evidence="4">
    <location>
        <begin position="244"/>
        <end position="341"/>
    </location>
</feature>
<keyword evidence="3" id="KW-0862">Zinc</keyword>
<dbReference type="Proteomes" id="UP001338125">
    <property type="component" value="Unassembled WGS sequence"/>
</dbReference>
<feature type="region of interest" description="Disordered" evidence="5">
    <location>
        <begin position="1"/>
        <end position="37"/>
    </location>
</feature>
<dbReference type="Gene3D" id="3.30.40.10">
    <property type="entry name" value="Zinc/RING finger domain, C3HC4 (zinc finger)"/>
    <property type="match status" value="1"/>
</dbReference>
<accession>A0ABR0S979</accession>
<reference evidence="7 8" key="1">
    <citation type="submission" date="2024-01" db="EMBL/GenBank/DDBJ databases">
        <title>Complete genome of Cladobotryum mycophilum ATHUM6906.</title>
        <authorList>
            <person name="Christinaki A.C."/>
            <person name="Myridakis A.I."/>
            <person name="Kouvelis V.N."/>
        </authorList>
    </citation>
    <scope>NUCLEOTIDE SEQUENCE [LARGE SCALE GENOMIC DNA]</scope>
    <source>
        <strain evidence="7 8">ATHUM6906</strain>
    </source>
</reference>
<evidence type="ECO:0000256" key="1">
    <source>
        <dbReference type="ARBA" id="ARBA00022723"/>
    </source>
</evidence>
<sequence length="346" mass="38082">MSKSRGKRQRTALDDIEDANAAQPQSSETDAANWPGASGSIQVLDTLEAAENGSPHDGRCYVCGGINNLLQCYTCRRCYHERCLGQPPGHFFYGQRFFCEVCIGRQWHQNAPPTTPPSTPLERPRAALPTHRPNTLQSSGVIDLSSSPSLPPSQPPLSTPAVTDQQPLMVPFVLPSQNKTTPPPVQYPAPSAQGGPLPLSAPTGPPSASRAIAPSPRNSKSRLSTLSVEIDDAITVLLRELEYLAEARAKISQLEALVVQLRQDAKINENALILAQRHATSENQRHQGLGAENERLKREVERLTQLLNQERSQPNNDRIEVENWKREAQVKQAELDELKGRLRSIL</sequence>
<dbReference type="PROSITE" id="PS01359">
    <property type="entry name" value="ZF_PHD_1"/>
    <property type="match status" value="1"/>
</dbReference>
<dbReference type="CDD" id="cd15489">
    <property type="entry name" value="PHD_SF"/>
    <property type="match status" value="1"/>
</dbReference>
<keyword evidence="4" id="KW-0175">Coiled coil</keyword>
<evidence type="ECO:0000259" key="6">
    <source>
        <dbReference type="SMART" id="SM00249"/>
    </source>
</evidence>
<gene>
    <name evidence="7" type="ORF">PT974_12534</name>
</gene>
<keyword evidence="1" id="KW-0479">Metal-binding</keyword>
<dbReference type="InterPro" id="IPR019786">
    <property type="entry name" value="Zinc_finger_PHD-type_CS"/>
</dbReference>
<protein>
    <recommendedName>
        <fullName evidence="6">Zinc finger PHD-type domain-containing protein</fullName>
    </recommendedName>
</protein>
<dbReference type="SMART" id="SM00249">
    <property type="entry name" value="PHD"/>
    <property type="match status" value="1"/>
</dbReference>
<proteinExistence type="predicted"/>
<evidence type="ECO:0000256" key="5">
    <source>
        <dbReference type="SAM" id="MobiDB-lite"/>
    </source>
</evidence>
<evidence type="ECO:0000256" key="4">
    <source>
        <dbReference type="SAM" id="Coils"/>
    </source>
</evidence>
<evidence type="ECO:0000256" key="3">
    <source>
        <dbReference type="ARBA" id="ARBA00022833"/>
    </source>
</evidence>
<name>A0ABR0S979_9HYPO</name>
<feature type="domain" description="Zinc finger PHD-type" evidence="6">
    <location>
        <begin position="59"/>
        <end position="103"/>
    </location>
</feature>
<comment type="caution">
    <text evidence="7">The sequence shown here is derived from an EMBL/GenBank/DDBJ whole genome shotgun (WGS) entry which is preliminary data.</text>
</comment>
<evidence type="ECO:0000256" key="2">
    <source>
        <dbReference type="ARBA" id="ARBA00022771"/>
    </source>
</evidence>
<dbReference type="EMBL" id="JAVFKD010000016">
    <property type="protein sequence ID" value="KAK5988382.1"/>
    <property type="molecule type" value="Genomic_DNA"/>
</dbReference>
<feature type="compositionally biased region" description="Pro residues" evidence="5">
    <location>
        <begin position="149"/>
        <end position="158"/>
    </location>
</feature>
<evidence type="ECO:0000313" key="8">
    <source>
        <dbReference type="Proteomes" id="UP001338125"/>
    </source>
</evidence>
<dbReference type="InterPro" id="IPR011011">
    <property type="entry name" value="Znf_FYVE_PHD"/>
</dbReference>
<feature type="region of interest" description="Disordered" evidence="5">
    <location>
        <begin position="111"/>
        <end position="219"/>
    </location>
</feature>
<dbReference type="InterPro" id="IPR013083">
    <property type="entry name" value="Znf_RING/FYVE/PHD"/>
</dbReference>
<feature type="compositionally biased region" description="Low complexity" evidence="5">
    <location>
        <begin position="206"/>
        <end position="218"/>
    </location>
</feature>
<keyword evidence="8" id="KW-1185">Reference proteome</keyword>
<dbReference type="InterPro" id="IPR001965">
    <property type="entry name" value="Znf_PHD"/>
</dbReference>
<organism evidence="7 8">
    <name type="scientific">Cladobotryum mycophilum</name>
    <dbReference type="NCBI Taxonomy" id="491253"/>
    <lineage>
        <taxon>Eukaryota</taxon>
        <taxon>Fungi</taxon>
        <taxon>Dikarya</taxon>
        <taxon>Ascomycota</taxon>
        <taxon>Pezizomycotina</taxon>
        <taxon>Sordariomycetes</taxon>
        <taxon>Hypocreomycetidae</taxon>
        <taxon>Hypocreales</taxon>
        <taxon>Hypocreaceae</taxon>
        <taxon>Cladobotryum</taxon>
    </lineage>
</organism>
<keyword evidence="2" id="KW-0863">Zinc-finger</keyword>
<feature type="compositionally biased region" description="Basic residues" evidence="5">
    <location>
        <begin position="1"/>
        <end position="10"/>
    </location>
</feature>
<dbReference type="SUPFAM" id="SSF57903">
    <property type="entry name" value="FYVE/PHD zinc finger"/>
    <property type="match status" value="1"/>
</dbReference>
<evidence type="ECO:0000313" key="7">
    <source>
        <dbReference type="EMBL" id="KAK5988382.1"/>
    </source>
</evidence>